<protein>
    <submittedName>
        <fullName evidence="1">Uncharacterized protein</fullName>
    </submittedName>
</protein>
<evidence type="ECO:0000313" key="2">
    <source>
        <dbReference type="Proteomes" id="UP000886523"/>
    </source>
</evidence>
<dbReference type="EMBL" id="MU128980">
    <property type="protein sequence ID" value="KAF9512959.1"/>
    <property type="molecule type" value="Genomic_DNA"/>
</dbReference>
<name>A0A9P6AVU1_9AGAM</name>
<gene>
    <name evidence="1" type="ORF">BS47DRAFT_1344903</name>
</gene>
<accession>A0A9P6AVU1</accession>
<organism evidence="1 2">
    <name type="scientific">Hydnum rufescens UP504</name>
    <dbReference type="NCBI Taxonomy" id="1448309"/>
    <lineage>
        <taxon>Eukaryota</taxon>
        <taxon>Fungi</taxon>
        <taxon>Dikarya</taxon>
        <taxon>Basidiomycota</taxon>
        <taxon>Agaricomycotina</taxon>
        <taxon>Agaricomycetes</taxon>
        <taxon>Cantharellales</taxon>
        <taxon>Hydnaceae</taxon>
        <taxon>Hydnum</taxon>
    </lineage>
</organism>
<keyword evidence="2" id="KW-1185">Reference proteome</keyword>
<reference evidence="1" key="1">
    <citation type="journal article" date="2020" name="Nat. Commun.">
        <title>Large-scale genome sequencing of mycorrhizal fungi provides insights into the early evolution of symbiotic traits.</title>
        <authorList>
            <person name="Miyauchi S."/>
            <person name="Kiss E."/>
            <person name="Kuo A."/>
            <person name="Drula E."/>
            <person name="Kohler A."/>
            <person name="Sanchez-Garcia M."/>
            <person name="Morin E."/>
            <person name="Andreopoulos B."/>
            <person name="Barry K.W."/>
            <person name="Bonito G."/>
            <person name="Buee M."/>
            <person name="Carver A."/>
            <person name="Chen C."/>
            <person name="Cichocki N."/>
            <person name="Clum A."/>
            <person name="Culley D."/>
            <person name="Crous P.W."/>
            <person name="Fauchery L."/>
            <person name="Girlanda M."/>
            <person name="Hayes R.D."/>
            <person name="Keri Z."/>
            <person name="LaButti K."/>
            <person name="Lipzen A."/>
            <person name="Lombard V."/>
            <person name="Magnuson J."/>
            <person name="Maillard F."/>
            <person name="Murat C."/>
            <person name="Nolan M."/>
            <person name="Ohm R.A."/>
            <person name="Pangilinan J."/>
            <person name="Pereira M.F."/>
            <person name="Perotto S."/>
            <person name="Peter M."/>
            <person name="Pfister S."/>
            <person name="Riley R."/>
            <person name="Sitrit Y."/>
            <person name="Stielow J.B."/>
            <person name="Szollosi G."/>
            <person name="Zifcakova L."/>
            <person name="Stursova M."/>
            <person name="Spatafora J.W."/>
            <person name="Tedersoo L."/>
            <person name="Vaario L.M."/>
            <person name="Yamada A."/>
            <person name="Yan M."/>
            <person name="Wang P."/>
            <person name="Xu J."/>
            <person name="Bruns T."/>
            <person name="Baldrian P."/>
            <person name="Vilgalys R."/>
            <person name="Dunand C."/>
            <person name="Henrissat B."/>
            <person name="Grigoriev I.V."/>
            <person name="Hibbett D."/>
            <person name="Nagy L.G."/>
            <person name="Martin F.M."/>
        </authorList>
    </citation>
    <scope>NUCLEOTIDE SEQUENCE</scope>
    <source>
        <strain evidence="1">UP504</strain>
    </source>
</reference>
<dbReference type="AlphaFoldDB" id="A0A9P6AVU1"/>
<dbReference type="Proteomes" id="UP000886523">
    <property type="component" value="Unassembled WGS sequence"/>
</dbReference>
<evidence type="ECO:0000313" key="1">
    <source>
        <dbReference type="EMBL" id="KAF9512959.1"/>
    </source>
</evidence>
<sequence length="131" mass="15267">MRWSDALHFDRDEYWEKIMDRRRTSFNQLKAKKQRQKNNIDSSRSARKELSCLSLQTLSSIVSYVLSLYSCDAIIALGVIAEARILYVAEKKLELIREAIQERASIFCPLTTEGCHAKDADWFAGKEWRHP</sequence>
<comment type="caution">
    <text evidence="1">The sequence shown here is derived from an EMBL/GenBank/DDBJ whole genome shotgun (WGS) entry which is preliminary data.</text>
</comment>
<proteinExistence type="predicted"/>